<proteinExistence type="inferred from homology"/>
<feature type="transmembrane region" description="Helical" evidence="11">
    <location>
        <begin position="152"/>
        <end position="169"/>
    </location>
</feature>
<evidence type="ECO:0000259" key="12">
    <source>
        <dbReference type="Pfam" id="PF00999"/>
    </source>
</evidence>
<keyword evidence="6 11" id="KW-1133">Transmembrane helix</keyword>
<keyword evidence="14" id="KW-1185">Reference proteome</keyword>
<accession>A0A9P8P7P5</accession>
<dbReference type="InterPro" id="IPR004712">
    <property type="entry name" value="Na+/H+_antiporter_fungi"/>
</dbReference>
<feature type="transmembrane region" description="Helical" evidence="11">
    <location>
        <begin position="110"/>
        <end position="131"/>
    </location>
</feature>
<dbReference type="EMBL" id="JAEUBF010001424">
    <property type="protein sequence ID" value="KAH3666611.1"/>
    <property type="molecule type" value="Genomic_DNA"/>
</dbReference>
<keyword evidence="7" id="KW-0915">Sodium</keyword>
<evidence type="ECO:0000313" key="14">
    <source>
        <dbReference type="Proteomes" id="UP000769528"/>
    </source>
</evidence>
<dbReference type="GO" id="GO:0042391">
    <property type="term" value="P:regulation of membrane potential"/>
    <property type="evidence" value="ECO:0007669"/>
    <property type="project" value="InterPro"/>
</dbReference>
<evidence type="ECO:0000256" key="6">
    <source>
        <dbReference type="ARBA" id="ARBA00022989"/>
    </source>
</evidence>
<reference evidence="13" key="1">
    <citation type="journal article" date="2021" name="Open Biol.">
        <title>Shared evolutionary footprints suggest mitochondrial oxidative damage underlies multiple complex I losses in fungi.</title>
        <authorList>
            <person name="Schikora-Tamarit M.A."/>
            <person name="Marcet-Houben M."/>
            <person name="Nosek J."/>
            <person name="Gabaldon T."/>
        </authorList>
    </citation>
    <scope>NUCLEOTIDE SEQUENCE</scope>
    <source>
        <strain evidence="13">CBS6341</strain>
    </source>
</reference>
<evidence type="ECO:0000256" key="1">
    <source>
        <dbReference type="ARBA" id="ARBA00004141"/>
    </source>
</evidence>
<dbReference type="OrthoDB" id="5327978at2759"/>
<evidence type="ECO:0000256" key="7">
    <source>
        <dbReference type="ARBA" id="ARBA00023053"/>
    </source>
</evidence>
<dbReference type="Pfam" id="PF00999">
    <property type="entry name" value="Na_H_Exchanger"/>
    <property type="match status" value="1"/>
</dbReference>
<evidence type="ECO:0000313" key="13">
    <source>
        <dbReference type="EMBL" id="KAH3666611.1"/>
    </source>
</evidence>
<keyword evidence="9 11" id="KW-0472">Membrane</keyword>
<dbReference type="GO" id="GO:0005886">
    <property type="term" value="C:plasma membrane"/>
    <property type="evidence" value="ECO:0007669"/>
    <property type="project" value="InterPro"/>
</dbReference>
<keyword evidence="3" id="KW-0813">Transport</keyword>
<comment type="subcellular location">
    <subcellularLocation>
        <location evidence="1">Membrane</location>
        <topology evidence="1">Multi-pass membrane protein</topology>
    </subcellularLocation>
</comment>
<keyword evidence="10" id="KW-0739">Sodium transport</keyword>
<dbReference type="Proteomes" id="UP000769528">
    <property type="component" value="Unassembled WGS sequence"/>
</dbReference>
<evidence type="ECO:0000256" key="3">
    <source>
        <dbReference type="ARBA" id="ARBA00022448"/>
    </source>
</evidence>
<dbReference type="PANTHER" id="PTHR31382">
    <property type="entry name" value="NA(+)/H(+) ANTIPORTER"/>
    <property type="match status" value="1"/>
</dbReference>
<name>A0A9P8P7P5_9ASCO</name>
<evidence type="ECO:0000256" key="10">
    <source>
        <dbReference type="ARBA" id="ARBA00023201"/>
    </source>
</evidence>
<organism evidence="13 14">
    <name type="scientific">Wickerhamomyces mucosus</name>
    <dbReference type="NCBI Taxonomy" id="1378264"/>
    <lineage>
        <taxon>Eukaryota</taxon>
        <taxon>Fungi</taxon>
        <taxon>Dikarya</taxon>
        <taxon>Ascomycota</taxon>
        <taxon>Saccharomycotina</taxon>
        <taxon>Saccharomycetes</taxon>
        <taxon>Phaffomycetales</taxon>
        <taxon>Wickerhamomycetaceae</taxon>
        <taxon>Wickerhamomyces</taxon>
    </lineage>
</organism>
<evidence type="ECO:0000256" key="8">
    <source>
        <dbReference type="ARBA" id="ARBA00023065"/>
    </source>
</evidence>
<feature type="transmembrane region" description="Helical" evidence="11">
    <location>
        <begin position="320"/>
        <end position="345"/>
    </location>
</feature>
<keyword evidence="5 11" id="KW-0812">Transmembrane</keyword>
<feature type="transmembrane region" description="Helical" evidence="11">
    <location>
        <begin position="267"/>
        <end position="286"/>
    </location>
</feature>
<comment type="similarity">
    <text evidence="2">Belongs to the fungal Na(+)/H(+) exchanger family.</text>
</comment>
<feature type="domain" description="Cation/H+ exchanger transmembrane" evidence="12">
    <location>
        <begin position="2"/>
        <end position="343"/>
    </location>
</feature>
<gene>
    <name evidence="13" type="ORF">WICMUC_005595</name>
</gene>
<dbReference type="PANTHER" id="PTHR31382:SF4">
    <property type="entry name" value="NA(+)_H(+) ANTIPORTER"/>
    <property type="match status" value="1"/>
</dbReference>
<dbReference type="InterPro" id="IPR006153">
    <property type="entry name" value="Cation/H_exchanger_TM"/>
</dbReference>
<evidence type="ECO:0000256" key="9">
    <source>
        <dbReference type="ARBA" id="ARBA00023136"/>
    </source>
</evidence>
<evidence type="ECO:0000256" key="2">
    <source>
        <dbReference type="ARBA" id="ARBA00005248"/>
    </source>
</evidence>
<keyword evidence="4" id="KW-0050">Antiport</keyword>
<feature type="transmembrane region" description="Helical" evidence="11">
    <location>
        <begin position="233"/>
        <end position="255"/>
    </location>
</feature>
<sequence>MKIHWVSIVILLGPVMIWGFLIIGFFIWLVIPGLNFPQSLVISGCITATDPVLCAAVVGKGKFASKLPEHIRNILSAESASNDGMALPFVYLGLNLVLKTGQNNEIAKDFICISILYECILGCLIGIFIGYSARHSVLYVSKKKLIDKESFIALYIFLSIVCAGIGSMIGCDDLLMSFAAGCAFSWNGWFIDATEPIHIVGIVDLILNLIYFLYFGAIIPWNQFNDPEIGTDIWRLIVISLVVLILRRLPIILALKSSIPAIKTWKEALFCGHFGPVGVAAIFAAITARSNLEGNIVQTSTPLKSLPSKDSQNYQLMASIWPIATFNVLASIIVHGSSVTLMMLFKYLKEQKFKTKDLPTSVSSIESIQLPHLSNSTDNSKEKKTENILEH</sequence>
<reference evidence="13" key="2">
    <citation type="submission" date="2021-01" db="EMBL/GenBank/DDBJ databases">
        <authorList>
            <person name="Schikora-Tamarit M.A."/>
        </authorList>
    </citation>
    <scope>NUCLEOTIDE SEQUENCE</scope>
    <source>
        <strain evidence="13">CBS6341</strain>
    </source>
</reference>
<dbReference type="AlphaFoldDB" id="A0A9P8P7P5"/>
<evidence type="ECO:0000256" key="4">
    <source>
        <dbReference type="ARBA" id="ARBA00022449"/>
    </source>
</evidence>
<keyword evidence="8" id="KW-0406">Ion transport</keyword>
<protein>
    <recommendedName>
        <fullName evidence="12">Cation/H+ exchanger transmembrane domain-containing protein</fullName>
    </recommendedName>
</protein>
<dbReference type="GO" id="GO:0120029">
    <property type="term" value="P:proton export across plasma membrane"/>
    <property type="evidence" value="ECO:0007669"/>
    <property type="project" value="InterPro"/>
</dbReference>
<feature type="transmembrane region" description="Helical" evidence="11">
    <location>
        <begin position="199"/>
        <end position="221"/>
    </location>
</feature>
<evidence type="ECO:0000256" key="11">
    <source>
        <dbReference type="SAM" id="Phobius"/>
    </source>
</evidence>
<evidence type="ECO:0000256" key="5">
    <source>
        <dbReference type="ARBA" id="ARBA00022692"/>
    </source>
</evidence>
<feature type="transmembrane region" description="Helical" evidence="11">
    <location>
        <begin position="7"/>
        <end position="31"/>
    </location>
</feature>
<dbReference type="GO" id="GO:0015385">
    <property type="term" value="F:sodium:proton antiporter activity"/>
    <property type="evidence" value="ECO:0007669"/>
    <property type="project" value="InterPro"/>
</dbReference>
<feature type="transmembrane region" description="Helical" evidence="11">
    <location>
        <begin position="175"/>
        <end position="192"/>
    </location>
</feature>
<comment type="caution">
    <text evidence="13">The sequence shown here is derived from an EMBL/GenBank/DDBJ whole genome shotgun (WGS) entry which is preliminary data.</text>
</comment>
<dbReference type="GO" id="GO:0030007">
    <property type="term" value="P:intracellular potassium ion homeostasis"/>
    <property type="evidence" value="ECO:0007669"/>
    <property type="project" value="TreeGrafter"/>
</dbReference>
<dbReference type="GO" id="GO:0036376">
    <property type="term" value="P:sodium ion export across plasma membrane"/>
    <property type="evidence" value="ECO:0007669"/>
    <property type="project" value="InterPro"/>
</dbReference>